<dbReference type="InterPro" id="IPR036866">
    <property type="entry name" value="RibonucZ/Hydroxyglut_hydro"/>
</dbReference>
<dbReference type="RefSeq" id="WP_164506622.1">
    <property type="nucleotide sequence ID" value="NZ_JBHTOF010000086.1"/>
</dbReference>
<dbReference type="InterPro" id="IPR004477">
    <property type="entry name" value="ComEC_N"/>
</dbReference>
<keyword evidence="9" id="KW-1185">Reference proteome</keyword>
<keyword evidence="4 6" id="KW-1133">Transmembrane helix</keyword>
<dbReference type="InterPro" id="IPR001279">
    <property type="entry name" value="Metallo-B-lactamas"/>
</dbReference>
<dbReference type="InterPro" id="IPR052159">
    <property type="entry name" value="Competence_DNA_uptake"/>
</dbReference>
<proteinExistence type="predicted"/>
<evidence type="ECO:0000256" key="6">
    <source>
        <dbReference type="SAM" id="Phobius"/>
    </source>
</evidence>
<dbReference type="Proteomes" id="UP001597244">
    <property type="component" value="Unassembled WGS sequence"/>
</dbReference>
<feature type="domain" description="Metallo-beta-lactamase" evidence="7">
    <location>
        <begin position="435"/>
        <end position="643"/>
    </location>
</feature>
<keyword evidence="2" id="KW-1003">Cell membrane</keyword>
<dbReference type="InterPro" id="IPR035681">
    <property type="entry name" value="ComA-like_MBL"/>
</dbReference>
<dbReference type="EMBL" id="JBHTOF010000086">
    <property type="protein sequence ID" value="MFD1465848.1"/>
    <property type="molecule type" value="Genomic_DNA"/>
</dbReference>
<dbReference type="SUPFAM" id="SSF56281">
    <property type="entry name" value="Metallo-hydrolase/oxidoreductase"/>
    <property type="match status" value="1"/>
</dbReference>
<reference evidence="9" key="1">
    <citation type="journal article" date="2019" name="Int. J. Syst. Evol. Microbiol.">
        <title>The Global Catalogue of Microorganisms (GCM) 10K type strain sequencing project: providing services to taxonomists for standard genome sequencing and annotation.</title>
        <authorList>
            <consortium name="The Broad Institute Genomics Platform"/>
            <consortium name="The Broad Institute Genome Sequencing Center for Infectious Disease"/>
            <person name="Wu L."/>
            <person name="Ma J."/>
        </authorList>
    </citation>
    <scope>NUCLEOTIDE SEQUENCE [LARGE SCALE GENOMIC DNA]</scope>
    <source>
        <strain evidence="9">CCM 8951</strain>
    </source>
</reference>
<evidence type="ECO:0000256" key="2">
    <source>
        <dbReference type="ARBA" id="ARBA00022475"/>
    </source>
</evidence>
<dbReference type="NCBIfam" id="TIGR00361">
    <property type="entry name" value="ComEC_Rec2"/>
    <property type="match status" value="1"/>
</dbReference>
<keyword evidence="5 6" id="KW-0472">Membrane</keyword>
<name>A0ABW4DQ58_9LACO</name>
<gene>
    <name evidence="8" type="ORF">ACFQ4L_07215</name>
</gene>
<keyword evidence="3 6" id="KW-0812">Transmembrane</keyword>
<accession>A0ABW4DQ58</accession>
<dbReference type="PANTHER" id="PTHR30619">
    <property type="entry name" value="DNA INTERNALIZATION/COMPETENCE PROTEIN COMEC/REC2"/>
    <property type="match status" value="1"/>
</dbReference>
<evidence type="ECO:0000256" key="1">
    <source>
        <dbReference type="ARBA" id="ARBA00004651"/>
    </source>
</evidence>
<dbReference type="SMART" id="SM00849">
    <property type="entry name" value="Lactamase_B"/>
    <property type="match status" value="1"/>
</dbReference>
<sequence>MIFILGIFSFRQRQFIEVAKAVPADYEILTMKADQYKLNGDLVTGMAKVSGTKVFALIKLTNQKQKIQLRKNDHNIQFEVADAGLTKISPPTNQAEFDFKTWAAHRQISYQVQGDVTTVKQLKPASLSDWIAHFRKQFLNRTATQPKYCAFHLRALVAGYTNNDDLEIRQLLSTLGIIHLFALSGLHVDLLIKLVRKLGSSLHIIDEISRGLLLVVLPIYAIFVGGQVGILRAILSYFIRELSRLCHLRLASLDQLTLVLLICLWFQPAAMLELGPQLSFTLALALRLMPRLLNKWQVQLKLGYLTMGFILFWTYTFNLFALVMGALFAPLFSILILPLTLLNLVVPRSSLLIEPLWQVLYHSLEDLNQQLPLQLTFGSLPVFILVAIVLIGLFGCERLKFTKRYFAIALMPFLITYAAHQLSWQDKVTVLDIGQGDSILVQTAFPKRTLLIDTGGQLHFKQARWQRRDTTTRVEKITLPYLRSQGISHLDYVLLSHQDADHLGDLSTLLAEMPVTHILFTKGMEQNPNFIKKLQKSRSRNRYLPKLAGLKLDDGHLQGQFIAPQKEGLGDNEDSLSVLLKVGTSRWLFTGDLDREHELESLDRYPNLPVDYLKVGHHGSKTASDPAFIEAIQPKLAIISAGRNNRYHHPNEETLTTFAQQGLPYLNTADYGMIEWQESRLTHHVQISTKLMGDEEISGQSKK</sequence>
<dbReference type="CDD" id="cd07731">
    <property type="entry name" value="ComA-like_MBL-fold"/>
    <property type="match status" value="1"/>
</dbReference>
<feature type="transmembrane region" description="Helical" evidence="6">
    <location>
        <begin position="405"/>
        <end position="424"/>
    </location>
</feature>
<dbReference type="PANTHER" id="PTHR30619:SF7">
    <property type="entry name" value="BETA-LACTAMASE DOMAIN PROTEIN"/>
    <property type="match status" value="1"/>
</dbReference>
<evidence type="ECO:0000256" key="4">
    <source>
        <dbReference type="ARBA" id="ARBA00022989"/>
    </source>
</evidence>
<protein>
    <submittedName>
        <fullName evidence="8">DNA internalization-related competence protein ComEC/Rec2</fullName>
    </submittedName>
</protein>
<dbReference type="NCBIfam" id="TIGR00360">
    <property type="entry name" value="ComEC_N-term"/>
    <property type="match status" value="1"/>
</dbReference>
<feature type="transmembrane region" description="Helical" evidence="6">
    <location>
        <begin position="212"/>
        <end position="239"/>
    </location>
</feature>
<feature type="transmembrane region" description="Helical" evidence="6">
    <location>
        <begin position="307"/>
        <end position="337"/>
    </location>
</feature>
<evidence type="ECO:0000256" key="5">
    <source>
        <dbReference type="ARBA" id="ARBA00023136"/>
    </source>
</evidence>
<dbReference type="InterPro" id="IPR004797">
    <property type="entry name" value="Competence_ComEC/Rec2"/>
</dbReference>
<feature type="transmembrane region" description="Helical" evidence="6">
    <location>
        <begin position="259"/>
        <end position="286"/>
    </location>
</feature>
<dbReference type="Gene3D" id="3.60.15.10">
    <property type="entry name" value="Ribonuclease Z/Hydroxyacylglutathione hydrolase-like"/>
    <property type="match status" value="1"/>
</dbReference>
<evidence type="ECO:0000313" key="8">
    <source>
        <dbReference type="EMBL" id="MFD1465848.1"/>
    </source>
</evidence>
<dbReference type="Pfam" id="PF00753">
    <property type="entry name" value="Lactamase_B"/>
    <property type="match status" value="1"/>
</dbReference>
<comment type="subcellular location">
    <subcellularLocation>
        <location evidence="1">Cell membrane</location>
        <topology evidence="1">Multi-pass membrane protein</topology>
    </subcellularLocation>
</comment>
<evidence type="ECO:0000256" key="3">
    <source>
        <dbReference type="ARBA" id="ARBA00022692"/>
    </source>
</evidence>
<organism evidence="8 9">
    <name type="scientific">Lapidilactobacillus mulanensis</name>
    <dbReference type="NCBI Taxonomy" id="2485999"/>
    <lineage>
        <taxon>Bacteria</taxon>
        <taxon>Bacillati</taxon>
        <taxon>Bacillota</taxon>
        <taxon>Bacilli</taxon>
        <taxon>Lactobacillales</taxon>
        <taxon>Lactobacillaceae</taxon>
        <taxon>Lapidilactobacillus</taxon>
    </lineage>
</organism>
<evidence type="ECO:0000313" key="9">
    <source>
        <dbReference type="Proteomes" id="UP001597244"/>
    </source>
</evidence>
<comment type="caution">
    <text evidence="8">The sequence shown here is derived from an EMBL/GenBank/DDBJ whole genome shotgun (WGS) entry which is preliminary data.</text>
</comment>
<dbReference type="Pfam" id="PF03772">
    <property type="entry name" value="Competence"/>
    <property type="match status" value="1"/>
</dbReference>
<feature type="transmembrane region" description="Helical" evidence="6">
    <location>
        <begin position="371"/>
        <end position="393"/>
    </location>
</feature>
<evidence type="ECO:0000259" key="7">
    <source>
        <dbReference type="SMART" id="SM00849"/>
    </source>
</evidence>